<protein>
    <recommendedName>
        <fullName evidence="4">Aldehyde dehydrogenase</fullName>
    </recommendedName>
</protein>
<evidence type="ECO:0000256" key="6">
    <source>
        <dbReference type="RuleBase" id="RU003345"/>
    </source>
</evidence>
<organism evidence="9 10">
    <name type="scientific">Pseudoxanthomonas daejeonensis</name>
    <dbReference type="NCBI Taxonomy" id="266062"/>
    <lineage>
        <taxon>Bacteria</taxon>
        <taxon>Pseudomonadati</taxon>
        <taxon>Pseudomonadota</taxon>
        <taxon>Gammaproteobacteria</taxon>
        <taxon>Lysobacterales</taxon>
        <taxon>Lysobacteraceae</taxon>
        <taxon>Pseudoxanthomonas</taxon>
    </lineage>
</organism>
<name>A0ABQ6Z6V5_9GAMM</name>
<comment type="caution">
    <text evidence="9">The sequence shown here is derived from an EMBL/GenBank/DDBJ whole genome shotgun (WGS) entry which is preliminary data.</text>
</comment>
<dbReference type="RefSeq" id="WP_162410404.1">
    <property type="nucleotide sequence ID" value="NZ_PDWN01000008.1"/>
</dbReference>
<evidence type="ECO:0000313" key="9">
    <source>
        <dbReference type="EMBL" id="KAF1694455.1"/>
    </source>
</evidence>
<evidence type="ECO:0000256" key="7">
    <source>
        <dbReference type="SAM" id="SignalP"/>
    </source>
</evidence>
<dbReference type="Gene3D" id="3.40.605.10">
    <property type="entry name" value="Aldehyde Dehydrogenase, Chain A, domain 1"/>
    <property type="match status" value="1"/>
</dbReference>
<feature type="active site" evidence="5">
    <location>
        <position position="262"/>
    </location>
</feature>
<dbReference type="Gene3D" id="3.40.309.10">
    <property type="entry name" value="Aldehyde Dehydrogenase, Chain A, domain 2"/>
    <property type="match status" value="1"/>
</dbReference>
<feature type="signal peptide" evidence="7">
    <location>
        <begin position="1"/>
        <end position="25"/>
    </location>
</feature>
<dbReference type="Pfam" id="PF00171">
    <property type="entry name" value="Aldedh"/>
    <property type="match status" value="1"/>
</dbReference>
<dbReference type="PROSITE" id="PS00687">
    <property type="entry name" value="ALDEHYDE_DEHYDR_GLU"/>
    <property type="match status" value="1"/>
</dbReference>
<dbReference type="PANTHER" id="PTHR43570">
    <property type="entry name" value="ALDEHYDE DEHYDROGENASE"/>
    <property type="match status" value="1"/>
</dbReference>
<sequence length="515" mass="55035">MTTPAITAATAATIAANATITAANAAIAAATAKADSAGEDPGNGTAHEAVTTVAALAPTLHRLREAWQAQPPGYAQRRADLLRLRAALKRRLPEMARTIAADFGHRSHDESLLADGMTVLAGIDHLLRHLRGWMKPRNVGAGWRLWPARAQLRHVPLGVVGVIAPWNYPVNLALIPLATAIAAGNHVFLKPSEHTPRTTRFLQELLAEVFPASRVAVADGGAELAGAFAALPFDHLVFTGSTAVGRKVMAAAAANLTPLTLELGGKSPAIVCADYPIERAAARLATGKWFNAGQTCVAPDYVLLVGRARRDALVQALRTEVAARYGDLGDGAPDYSRIVNDAQFDRLQGWLDEARARGCEVLPLAPTHGRAQRLFAPVLVLDPPDDLALMREEIFGPILPLVCVDSLEQAIAFVNARSRPLALYPFSHERGQVETILRSTLAGGVTVNDTLLHFAAENLPFGGVGASGMGAYHGRAGFDALSKPLPVLWQARRSATDLLHPPYPRIRRMIDLLLR</sequence>
<accession>A0ABQ6Z6V5</accession>
<dbReference type="InterPro" id="IPR012394">
    <property type="entry name" value="Aldehyde_DH_NAD(P)"/>
</dbReference>
<dbReference type="EMBL" id="PDWN01000008">
    <property type="protein sequence ID" value="KAF1694455.1"/>
    <property type="molecule type" value="Genomic_DNA"/>
</dbReference>
<dbReference type="Proteomes" id="UP000788419">
    <property type="component" value="Unassembled WGS sequence"/>
</dbReference>
<comment type="similarity">
    <text evidence="1 4 6">Belongs to the aldehyde dehydrogenase family.</text>
</comment>
<dbReference type="InterPro" id="IPR015590">
    <property type="entry name" value="Aldehyde_DH_dom"/>
</dbReference>
<evidence type="ECO:0000256" key="1">
    <source>
        <dbReference type="ARBA" id="ARBA00009986"/>
    </source>
</evidence>
<evidence type="ECO:0000256" key="3">
    <source>
        <dbReference type="ARBA" id="ARBA00023027"/>
    </source>
</evidence>
<gene>
    <name evidence="9" type="ORF">CSC65_09785</name>
</gene>
<evidence type="ECO:0000313" key="10">
    <source>
        <dbReference type="Proteomes" id="UP000788419"/>
    </source>
</evidence>
<dbReference type="InterPro" id="IPR029510">
    <property type="entry name" value="Ald_DH_CS_GLU"/>
</dbReference>
<dbReference type="CDD" id="cd07133">
    <property type="entry name" value="ALDH_CALDH_CalB"/>
    <property type="match status" value="1"/>
</dbReference>
<dbReference type="InterPro" id="IPR016162">
    <property type="entry name" value="Ald_DH_N"/>
</dbReference>
<keyword evidence="10" id="KW-1185">Reference proteome</keyword>
<proteinExistence type="inferred from homology"/>
<dbReference type="InterPro" id="IPR016163">
    <property type="entry name" value="Ald_DH_C"/>
</dbReference>
<evidence type="ECO:0000256" key="2">
    <source>
        <dbReference type="ARBA" id="ARBA00023002"/>
    </source>
</evidence>
<keyword evidence="2 4" id="KW-0560">Oxidoreductase</keyword>
<keyword evidence="3" id="KW-0520">NAD</keyword>
<keyword evidence="7" id="KW-0732">Signal</keyword>
<feature type="domain" description="Aldehyde dehydrogenase" evidence="8">
    <location>
        <begin position="65"/>
        <end position="481"/>
    </location>
</feature>
<feature type="chain" id="PRO_5046852616" description="Aldehyde dehydrogenase" evidence="7">
    <location>
        <begin position="26"/>
        <end position="515"/>
    </location>
</feature>
<dbReference type="InterPro" id="IPR016161">
    <property type="entry name" value="Ald_DH/histidinol_DH"/>
</dbReference>
<evidence type="ECO:0000259" key="8">
    <source>
        <dbReference type="Pfam" id="PF00171"/>
    </source>
</evidence>
<dbReference type="SUPFAM" id="SSF53720">
    <property type="entry name" value="ALDH-like"/>
    <property type="match status" value="1"/>
</dbReference>
<dbReference type="PANTHER" id="PTHR43570:SF20">
    <property type="entry name" value="ALDEHYDE DEHYDROGENASE ALDX-RELATED"/>
    <property type="match status" value="1"/>
</dbReference>
<reference evidence="9 10" key="1">
    <citation type="submission" date="2017-10" db="EMBL/GenBank/DDBJ databases">
        <title>Whole genome sequencing of members of genus Pseudoxanthomonas.</title>
        <authorList>
            <person name="Kumar S."/>
            <person name="Bansal K."/>
            <person name="Kaur A."/>
            <person name="Patil P."/>
            <person name="Sharma S."/>
            <person name="Patil P.B."/>
        </authorList>
    </citation>
    <scope>NUCLEOTIDE SEQUENCE [LARGE SCALE GENOMIC DNA]</scope>
    <source>
        <strain evidence="9 10">DSM 17801</strain>
    </source>
</reference>
<dbReference type="PIRSF" id="PIRSF036492">
    <property type="entry name" value="ALDH"/>
    <property type="match status" value="1"/>
</dbReference>
<evidence type="ECO:0000256" key="4">
    <source>
        <dbReference type="PIRNR" id="PIRNR036492"/>
    </source>
</evidence>
<evidence type="ECO:0000256" key="5">
    <source>
        <dbReference type="PROSITE-ProRule" id="PRU10007"/>
    </source>
</evidence>